<name>A0A316URI9_9BASI</name>
<sequence length="434" mass="48966">MAFLESVRPFGDYPSSAFSPLVTATATATAIGEVPRRKARRTSSTRRQRSHSPSPPHRSAPSSPEQRHHRDADDESRRPPTPPSQHQRRRLPPSLLTEPVWDQPTFLDRPPLRPFPPTTAQHGTARRAPGRSSIHLRGSTFSVALPTPTKQMRLFQTLLSQAVRHSALARRKLDAAAERDREVRERWLGRRCHCGRCTIDDEGREAEEGDREGRGEEELSQEEVTELEEAADRLGHLTSLVRRSCDLDRSFKPPDSPSAGARVVSPLFYCTMLSWLRACLRAERDWRGVLEGQEEQRRCWRQGGGEEPREAILIVKRREDLRALKDVALFTTDVLRLLQAEQDVLCPPPSYPETQTAYAPSTPSSADRPPSYDTVTASSIPDRQSSLRPCRLRLRHDAQRNRPSAVLDEWLDEPIRAASISFTAHPGARRLPAT</sequence>
<reference evidence="2 3" key="1">
    <citation type="journal article" date="2018" name="Mol. Biol. Evol.">
        <title>Broad Genomic Sampling Reveals a Smut Pathogenic Ancestry of the Fungal Clade Ustilaginomycotina.</title>
        <authorList>
            <person name="Kijpornyongpan T."/>
            <person name="Mondo S.J."/>
            <person name="Barry K."/>
            <person name="Sandor L."/>
            <person name="Lee J."/>
            <person name="Lipzen A."/>
            <person name="Pangilinan J."/>
            <person name="LaButti K."/>
            <person name="Hainaut M."/>
            <person name="Henrissat B."/>
            <person name="Grigoriev I.V."/>
            <person name="Spatafora J.W."/>
            <person name="Aime M.C."/>
        </authorList>
    </citation>
    <scope>NUCLEOTIDE SEQUENCE [LARGE SCALE GENOMIC DNA]</scope>
    <source>
        <strain evidence="2 3">MCA 5214</strain>
    </source>
</reference>
<feature type="region of interest" description="Disordered" evidence="1">
    <location>
        <begin position="348"/>
        <end position="388"/>
    </location>
</feature>
<accession>A0A316URI9</accession>
<feature type="region of interest" description="Disordered" evidence="1">
    <location>
        <begin position="203"/>
        <end position="222"/>
    </location>
</feature>
<dbReference type="EMBL" id="KZ819670">
    <property type="protein sequence ID" value="PWN26931.1"/>
    <property type="molecule type" value="Genomic_DNA"/>
</dbReference>
<keyword evidence="3" id="KW-1185">Reference proteome</keyword>
<proteinExistence type="predicted"/>
<dbReference type="OrthoDB" id="10682454at2759"/>
<feature type="compositionally biased region" description="Polar residues" evidence="1">
    <location>
        <begin position="352"/>
        <end position="365"/>
    </location>
</feature>
<dbReference type="GeneID" id="37025734"/>
<evidence type="ECO:0000313" key="3">
    <source>
        <dbReference type="Proteomes" id="UP000245884"/>
    </source>
</evidence>
<evidence type="ECO:0000256" key="1">
    <source>
        <dbReference type="SAM" id="MobiDB-lite"/>
    </source>
</evidence>
<dbReference type="Proteomes" id="UP000245884">
    <property type="component" value="Unassembled WGS sequence"/>
</dbReference>
<organism evidence="2 3">
    <name type="scientific">Jaminaea rosea</name>
    <dbReference type="NCBI Taxonomy" id="1569628"/>
    <lineage>
        <taxon>Eukaryota</taxon>
        <taxon>Fungi</taxon>
        <taxon>Dikarya</taxon>
        <taxon>Basidiomycota</taxon>
        <taxon>Ustilaginomycotina</taxon>
        <taxon>Exobasidiomycetes</taxon>
        <taxon>Microstromatales</taxon>
        <taxon>Microstromatales incertae sedis</taxon>
        <taxon>Jaminaea</taxon>
    </lineage>
</organism>
<feature type="compositionally biased region" description="Polar residues" evidence="1">
    <location>
        <begin position="373"/>
        <end position="387"/>
    </location>
</feature>
<dbReference type="AlphaFoldDB" id="A0A316URI9"/>
<feature type="region of interest" description="Disordered" evidence="1">
    <location>
        <begin position="27"/>
        <end position="132"/>
    </location>
</feature>
<gene>
    <name evidence="2" type="ORF">BDZ90DRAFT_195279</name>
</gene>
<evidence type="ECO:0000313" key="2">
    <source>
        <dbReference type="EMBL" id="PWN26931.1"/>
    </source>
</evidence>
<protein>
    <submittedName>
        <fullName evidence="2">Uncharacterized protein</fullName>
    </submittedName>
</protein>
<feature type="compositionally biased region" description="Basic residues" evidence="1">
    <location>
        <begin position="37"/>
        <end position="50"/>
    </location>
</feature>
<feature type="compositionally biased region" description="Basic and acidic residues" evidence="1">
    <location>
        <begin position="65"/>
        <end position="78"/>
    </location>
</feature>
<dbReference type="RefSeq" id="XP_025361543.1">
    <property type="nucleotide sequence ID" value="XM_025503911.1"/>
</dbReference>